<dbReference type="GO" id="GO:0031369">
    <property type="term" value="F:translation initiation factor binding"/>
    <property type="evidence" value="ECO:0007669"/>
    <property type="project" value="InterPro"/>
</dbReference>
<comment type="caution">
    <text evidence="12">The sequence shown here is derived from an EMBL/GenBank/DDBJ whole genome shotgun (WGS) entry which is preliminary data.</text>
</comment>
<dbReference type="InterPro" id="IPR012677">
    <property type="entry name" value="Nucleotide-bd_a/b_plait_sf"/>
</dbReference>
<feature type="compositionally biased region" description="Acidic residues" evidence="10">
    <location>
        <begin position="10"/>
        <end position="24"/>
    </location>
</feature>
<dbReference type="PROSITE" id="PS50102">
    <property type="entry name" value="RRM"/>
    <property type="match status" value="1"/>
</dbReference>
<dbReference type="InterPro" id="IPR013979">
    <property type="entry name" value="TIF_beta_prop-like"/>
</dbReference>
<dbReference type="PIRSF" id="PIRSF036424">
    <property type="entry name" value="eIF3b"/>
    <property type="match status" value="1"/>
</dbReference>
<comment type="function">
    <text evidence="8">RNA-binding component of the eukaryotic translation initiation factor 3 (eIF-3) complex, which is involved in protein synthesis of a specialized repertoire of mRNAs and, together with other initiation factors, stimulates binding of mRNA and methionyl-tRNAi to the 40S ribosome. The eIF-3 complex specifically targets and initiates translation of a subset of mRNAs involved in cell proliferation.</text>
</comment>
<evidence type="ECO:0000256" key="8">
    <source>
        <dbReference type="HAMAP-Rule" id="MF_03001"/>
    </source>
</evidence>
<keyword evidence="6 8" id="KW-0694">RNA-binding</keyword>
<dbReference type="CDD" id="cd12278">
    <property type="entry name" value="RRM_eIF3B"/>
    <property type="match status" value="1"/>
</dbReference>
<dbReference type="GeneID" id="89967860"/>
<dbReference type="PANTHER" id="PTHR14068">
    <property type="entry name" value="EUKARYOTIC TRANSLATION INITIATION FACTOR 3 EIF3 -RELATED"/>
    <property type="match status" value="1"/>
</dbReference>
<dbReference type="SUPFAM" id="SSF82171">
    <property type="entry name" value="DPP6 N-terminal domain-like"/>
    <property type="match status" value="1"/>
</dbReference>
<dbReference type="EMBL" id="JAUTXT010000063">
    <property type="protein sequence ID" value="KAK3670081.1"/>
    <property type="molecule type" value="Genomic_DNA"/>
</dbReference>
<dbReference type="FunFam" id="3.30.70.330:FF:000235">
    <property type="entry name" value="Eukaryotic translation initiation factor 3 subunit B"/>
    <property type="match status" value="1"/>
</dbReference>
<evidence type="ECO:0000256" key="1">
    <source>
        <dbReference type="ARBA" id="ARBA00004496"/>
    </source>
</evidence>
<dbReference type="Proteomes" id="UP001274830">
    <property type="component" value="Unassembled WGS sequence"/>
</dbReference>
<evidence type="ECO:0000256" key="3">
    <source>
        <dbReference type="ARBA" id="ARBA00022540"/>
    </source>
</evidence>
<evidence type="ECO:0000313" key="13">
    <source>
        <dbReference type="Proteomes" id="UP001274830"/>
    </source>
</evidence>
<evidence type="ECO:0000256" key="10">
    <source>
        <dbReference type="SAM" id="MobiDB-lite"/>
    </source>
</evidence>
<organism evidence="12 13">
    <name type="scientific">Recurvomyces mirabilis</name>
    <dbReference type="NCBI Taxonomy" id="574656"/>
    <lineage>
        <taxon>Eukaryota</taxon>
        <taxon>Fungi</taxon>
        <taxon>Dikarya</taxon>
        <taxon>Ascomycota</taxon>
        <taxon>Pezizomycotina</taxon>
        <taxon>Dothideomycetes</taxon>
        <taxon>Dothideomycetidae</taxon>
        <taxon>Mycosphaerellales</taxon>
        <taxon>Teratosphaeriaceae</taxon>
        <taxon>Recurvomyces</taxon>
    </lineage>
</organism>
<dbReference type="InterPro" id="IPR011400">
    <property type="entry name" value="EIF3B"/>
</dbReference>
<dbReference type="Pfam" id="PF08662">
    <property type="entry name" value="eIF2A"/>
    <property type="match status" value="1"/>
</dbReference>
<dbReference type="RefSeq" id="XP_064689101.1">
    <property type="nucleotide sequence ID" value="XM_064843299.1"/>
</dbReference>
<keyword evidence="13" id="KW-1185">Reference proteome</keyword>
<dbReference type="PANTHER" id="PTHR14068:SF0">
    <property type="entry name" value="EUKARYOTIC TRANSLATION INITIATION FACTOR 3 SUBUNIT B"/>
    <property type="match status" value="1"/>
</dbReference>
<dbReference type="GO" id="GO:0033290">
    <property type="term" value="C:eukaryotic 48S preinitiation complex"/>
    <property type="evidence" value="ECO:0007669"/>
    <property type="project" value="UniProtKB-UniRule"/>
</dbReference>
<evidence type="ECO:0000256" key="2">
    <source>
        <dbReference type="ARBA" id="ARBA00022490"/>
    </source>
</evidence>
<comment type="function">
    <text evidence="9">Component of the eukaryotic translation initiation factor 3 (eIF-3) complex, which is involved in protein synthesis and, together with other initiation factors, stimulates binding of mRNA and methionyl-tRNAi to the 40S ribosome.</text>
</comment>
<reference evidence="12" key="1">
    <citation type="submission" date="2023-07" db="EMBL/GenBank/DDBJ databases">
        <title>Black Yeasts Isolated from many extreme environments.</title>
        <authorList>
            <person name="Coleine C."/>
            <person name="Stajich J.E."/>
            <person name="Selbmann L."/>
        </authorList>
    </citation>
    <scope>NUCLEOTIDE SEQUENCE</scope>
    <source>
        <strain evidence="12">CCFEE 5485</strain>
    </source>
</reference>
<sequence>MAPSFQSLDPDMDDYDDDDEEPDFSDLKEQYEVRMEEGLDTFVVVDGLPKVPPGSKDKLVKFLLRKLVGFGKTKEENVFMPMNEEGDMSEGFAFVEYETPAQAAAAVKGLHATPLDKKHTIAVNKLTDIERYGREGRIDETYREPEMEEFKEKEHLRSWVGDVDGRDQFVMYRGDNVGVYWNEREDQPEPVRTPAGQVVDRQHWTETFIQWSPKGTYLTSMHAQGVQLWGGESWSRQKRFMHPGVNLVDFSPDERYLTTWSHQAMQVDENNPILSLEEDGKNYIIWDIDTAKPLRSFVTLDPPGPREDAEGQPIKKKLQWPAFKWSADSKYVGRMNHGQSVSIYELPRMNLFDKASVKVEGIVDFEWSPASAERHSIKSYEQLFSYWTPEMGSNPAKVGIMSIPSKEVVRTRNLFNVSDAKLHWQSEGAFLCCKVDRHSKSKKSLATNLEIFRVRDKDVPVEVVENIKDTVINFAWEPKGDRFVLITAGEVPAGAAVPPKTAVSFFAPEKAKAPAVGNFKLIRTVDKKNNNAIHWSPNGRFVVVATVLNQQSFDLDFWDFDFEGEKEEKERDLTANLMLMRTADHYGVTDIDWDPSGRFVATSASVWKHRMENGYHLYTFSGQLLREEPIDQFKQWAWRPRPARLLSKDEMKNVRKNLREYSRTFEEADSAKRSSADKAVVDARRRMLSEWYAWRERVVEDLAIDRDDLGLGEKSEEQMALEVDVEAEGEGKVVEEIFEEILEESEEVLE</sequence>
<dbReference type="FunFam" id="2.130.10.10:FF:000419">
    <property type="entry name" value="Eukaryotic translation initiation factor 3 subunit B"/>
    <property type="match status" value="1"/>
</dbReference>
<keyword evidence="4" id="KW-0853">WD repeat</keyword>
<dbReference type="SUPFAM" id="SSF54928">
    <property type="entry name" value="RNA-binding domain, RBD"/>
    <property type="match status" value="1"/>
</dbReference>
<dbReference type="Gene3D" id="3.30.70.330">
    <property type="match status" value="1"/>
</dbReference>
<dbReference type="Gene3D" id="2.130.10.10">
    <property type="entry name" value="YVTN repeat-like/Quinoprotein amine dehydrogenase"/>
    <property type="match status" value="2"/>
</dbReference>
<dbReference type="GO" id="GO:0003723">
    <property type="term" value="F:RNA binding"/>
    <property type="evidence" value="ECO:0007669"/>
    <property type="project" value="UniProtKB-UniRule"/>
</dbReference>
<dbReference type="Pfam" id="PF00076">
    <property type="entry name" value="RRM_1"/>
    <property type="match status" value="1"/>
</dbReference>
<dbReference type="GO" id="GO:0016282">
    <property type="term" value="C:eukaryotic 43S preinitiation complex"/>
    <property type="evidence" value="ECO:0007669"/>
    <property type="project" value="UniProtKB-UniRule"/>
</dbReference>
<dbReference type="InterPro" id="IPR034363">
    <property type="entry name" value="eIF3B_RRM"/>
</dbReference>
<dbReference type="HAMAP" id="MF_03001">
    <property type="entry name" value="eIF3b"/>
    <property type="match status" value="1"/>
</dbReference>
<feature type="domain" description="RRM" evidence="11">
    <location>
        <begin position="41"/>
        <end position="128"/>
    </location>
</feature>
<dbReference type="InterPro" id="IPR015943">
    <property type="entry name" value="WD40/YVTN_repeat-like_dom_sf"/>
</dbReference>
<keyword evidence="5" id="KW-0677">Repeat</keyword>
<keyword evidence="7 8" id="KW-0648">Protein biosynthesis</keyword>
<dbReference type="InterPro" id="IPR000504">
    <property type="entry name" value="RRM_dom"/>
</dbReference>
<name>A0AAE0TSR9_9PEZI</name>
<evidence type="ECO:0000256" key="5">
    <source>
        <dbReference type="ARBA" id="ARBA00022737"/>
    </source>
</evidence>
<dbReference type="InterPro" id="IPR035979">
    <property type="entry name" value="RBD_domain_sf"/>
</dbReference>
<dbReference type="AlphaFoldDB" id="A0AAE0TSR9"/>
<evidence type="ECO:0000256" key="4">
    <source>
        <dbReference type="ARBA" id="ARBA00022574"/>
    </source>
</evidence>
<proteinExistence type="inferred from homology"/>
<keyword evidence="2 8" id="KW-0963">Cytoplasm</keyword>
<protein>
    <recommendedName>
        <fullName evidence="8">Eukaryotic translation initiation factor 3 subunit B</fullName>
        <shortName evidence="8">eIF3b</shortName>
    </recommendedName>
    <alternativeName>
        <fullName evidence="8">Eukaryotic translation initiation factor 3 90 kDa subunit homolog</fullName>
        <shortName evidence="8">eIF3 p90</shortName>
    </alternativeName>
    <alternativeName>
        <fullName evidence="8">Translation initiation factor eIF3, p90 subunit homolog</fullName>
    </alternativeName>
</protein>
<dbReference type="GO" id="GO:0001732">
    <property type="term" value="P:formation of cytoplasmic translation initiation complex"/>
    <property type="evidence" value="ECO:0007669"/>
    <property type="project" value="UniProtKB-UniRule"/>
</dbReference>
<keyword evidence="3 8" id="KW-0396">Initiation factor</keyword>
<comment type="similarity">
    <text evidence="8 9">Belongs to the eIF-3 subunit B family.</text>
</comment>
<evidence type="ECO:0000256" key="6">
    <source>
        <dbReference type="ARBA" id="ARBA00022884"/>
    </source>
</evidence>
<feature type="region of interest" description="Disordered" evidence="10">
    <location>
        <begin position="1"/>
        <end position="27"/>
    </location>
</feature>
<accession>A0AAE0TSR9</accession>
<evidence type="ECO:0000256" key="9">
    <source>
        <dbReference type="PIRNR" id="PIRNR036424"/>
    </source>
</evidence>
<dbReference type="GO" id="GO:0003743">
    <property type="term" value="F:translation initiation factor activity"/>
    <property type="evidence" value="ECO:0007669"/>
    <property type="project" value="UniProtKB-UniRule"/>
</dbReference>
<comment type="subunit">
    <text evidence="8 9">Component of the eukaryotic translation initiation factor 3 (eIF-3) complex.</text>
</comment>
<gene>
    <name evidence="8 12" type="primary">PRT1</name>
    <name evidence="12" type="ORF">LTR78_010021</name>
</gene>
<dbReference type="SMART" id="SM00360">
    <property type="entry name" value="RRM"/>
    <property type="match status" value="1"/>
</dbReference>
<evidence type="ECO:0000259" key="11">
    <source>
        <dbReference type="PROSITE" id="PS50102"/>
    </source>
</evidence>
<dbReference type="GO" id="GO:0005852">
    <property type="term" value="C:eukaryotic translation initiation factor 3 complex"/>
    <property type="evidence" value="ECO:0007669"/>
    <property type="project" value="UniProtKB-UniRule"/>
</dbReference>
<comment type="subcellular location">
    <subcellularLocation>
        <location evidence="1 8 9">Cytoplasm</location>
    </subcellularLocation>
</comment>
<evidence type="ECO:0000256" key="7">
    <source>
        <dbReference type="ARBA" id="ARBA00022917"/>
    </source>
</evidence>
<evidence type="ECO:0000313" key="12">
    <source>
        <dbReference type="EMBL" id="KAK3670081.1"/>
    </source>
</evidence>